<dbReference type="Pfam" id="PF00005">
    <property type="entry name" value="ABC_tran"/>
    <property type="match status" value="1"/>
</dbReference>
<keyword evidence="2" id="KW-0547">Nucleotide-binding</keyword>
<dbReference type="InterPro" id="IPR027417">
    <property type="entry name" value="P-loop_NTPase"/>
</dbReference>
<gene>
    <name evidence="5" type="ordered locus">Desac_1841</name>
</gene>
<dbReference type="GO" id="GO:1903806">
    <property type="term" value="P:L-isoleucine import across plasma membrane"/>
    <property type="evidence" value="ECO:0007669"/>
    <property type="project" value="TreeGrafter"/>
</dbReference>
<dbReference type="GO" id="GO:0005524">
    <property type="term" value="F:ATP binding"/>
    <property type="evidence" value="ECO:0007669"/>
    <property type="project" value="UniProtKB-KW"/>
</dbReference>
<organism evidence="5 6">
    <name type="scientific">Desulfobacca acetoxidans (strain ATCC 700848 / DSM 11109 / ASRB2)</name>
    <dbReference type="NCBI Taxonomy" id="880072"/>
    <lineage>
        <taxon>Bacteria</taxon>
        <taxon>Pseudomonadati</taxon>
        <taxon>Thermodesulfobacteriota</taxon>
        <taxon>Desulfobaccia</taxon>
        <taxon>Desulfobaccales</taxon>
        <taxon>Desulfobaccaceae</taxon>
        <taxon>Desulfobacca</taxon>
    </lineage>
</organism>
<reference evidence="6" key="2">
    <citation type="submission" date="2011-03" db="EMBL/GenBank/DDBJ databases">
        <title>The complete genome of Desulfobacca acetoxidans DSM 11109.</title>
        <authorList>
            <consortium name="US DOE Joint Genome Institute (JGI-PGF)"/>
            <person name="Lucas S."/>
            <person name="Copeland A."/>
            <person name="Lapidus A."/>
            <person name="Bruce D."/>
            <person name="Goodwin L."/>
            <person name="Pitluck S."/>
            <person name="Peters L."/>
            <person name="Kyrpides N."/>
            <person name="Mavromatis K."/>
            <person name="Ivanova N."/>
            <person name="Ovchinnikova G."/>
            <person name="Teshima H."/>
            <person name="Detter J.C."/>
            <person name="Han C."/>
            <person name="Land M."/>
            <person name="Hauser L."/>
            <person name="Markowitz V."/>
            <person name="Cheng J.-F."/>
            <person name="Hugenholtz P."/>
            <person name="Woyke T."/>
            <person name="Wu D."/>
            <person name="Spring S."/>
            <person name="Schueler E."/>
            <person name="Brambilla E."/>
            <person name="Klenk H.-P."/>
            <person name="Eisen J.A."/>
        </authorList>
    </citation>
    <scope>NUCLEOTIDE SEQUENCE [LARGE SCALE GENOMIC DNA]</scope>
    <source>
        <strain evidence="6">ATCC 700848 / DSM 11109 / ASRB2</strain>
    </source>
</reference>
<dbReference type="GO" id="GO:1903805">
    <property type="term" value="P:L-valine import across plasma membrane"/>
    <property type="evidence" value="ECO:0007669"/>
    <property type="project" value="TreeGrafter"/>
</dbReference>
<dbReference type="InterPro" id="IPR003593">
    <property type="entry name" value="AAA+_ATPase"/>
</dbReference>
<dbReference type="GO" id="GO:0015808">
    <property type="term" value="P:L-alanine transport"/>
    <property type="evidence" value="ECO:0007669"/>
    <property type="project" value="TreeGrafter"/>
</dbReference>
<accession>F2NJM5</accession>
<evidence type="ECO:0000256" key="1">
    <source>
        <dbReference type="ARBA" id="ARBA00022448"/>
    </source>
</evidence>
<dbReference type="STRING" id="880072.Desac_1841"/>
<dbReference type="PANTHER" id="PTHR45772">
    <property type="entry name" value="CONSERVED COMPONENT OF ABC TRANSPORTER FOR NATURAL AMINO ACIDS-RELATED"/>
    <property type="match status" value="1"/>
</dbReference>
<dbReference type="eggNOG" id="COG0411">
    <property type="taxonomic scope" value="Bacteria"/>
</dbReference>
<keyword evidence="1" id="KW-0813">Transport</keyword>
<protein>
    <submittedName>
        <fullName evidence="5">Monosaccharide-transporting ATPase</fullName>
        <ecNumber evidence="5">3.6.3.17</ecNumber>
    </submittedName>
</protein>
<dbReference type="HOGENOM" id="CLU_000604_1_2_7"/>
<dbReference type="PROSITE" id="PS00211">
    <property type="entry name" value="ABC_TRANSPORTER_1"/>
    <property type="match status" value="1"/>
</dbReference>
<reference evidence="5 6" key="1">
    <citation type="journal article" date="2011" name="Stand. Genomic Sci.">
        <title>Complete genome sequence of the acetate-degrading sulfate reducer Desulfobacca acetoxidans type strain (ASRB2).</title>
        <authorList>
            <person name="Goker M."/>
            <person name="Teshima H."/>
            <person name="Lapidus A."/>
            <person name="Nolan M."/>
            <person name="Lucas S."/>
            <person name="Hammon N."/>
            <person name="Deshpande S."/>
            <person name="Cheng J.F."/>
            <person name="Tapia R."/>
            <person name="Han C."/>
            <person name="Goodwin L."/>
            <person name="Pitluck S."/>
            <person name="Huntemann M."/>
            <person name="Liolios K."/>
            <person name="Ivanova N."/>
            <person name="Pagani I."/>
            <person name="Mavromatis K."/>
            <person name="Ovchinikova G."/>
            <person name="Pati A."/>
            <person name="Chen A."/>
            <person name="Palaniappan K."/>
            <person name="Land M."/>
            <person name="Hauser L."/>
            <person name="Brambilla E.M."/>
            <person name="Rohde M."/>
            <person name="Spring S."/>
            <person name="Detter J.C."/>
            <person name="Woyke T."/>
            <person name="Bristow J."/>
            <person name="Eisen J.A."/>
            <person name="Markowitz V."/>
            <person name="Hugenholtz P."/>
            <person name="Kyrpides N.C."/>
            <person name="Klenk H.P."/>
        </authorList>
    </citation>
    <scope>NUCLEOTIDE SEQUENCE [LARGE SCALE GENOMIC DNA]</scope>
    <source>
        <strain evidence="6">ATCC 700848 / DSM 11109 / ASRB2</strain>
    </source>
</reference>
<dbReference type="Proteomes" id="UP000000483">
    <property type="component" value="Chromosome"/>
</dbReference>
<dbReference type="SUPFAM" id="SSF52540">
    <property type="entry name" value="P-loop containing nucleoside triphosphate hydrolases"/>
    <property type="match status" value="1"/>
</dbReference>
<sequence length="257" mass="28374">MLLEINNLSKSFGGLQALNGVTFDVRMGVVQALIGPNGAGKTTCFNLISGILPPSSGSIRLDGRELSYLPPHRIARLGLARTFQNIQLFSGLSVLENVLVGQHLHLHGNLLATLLNLPAVRRQERRSADFARELLDFVGLADKEHWAADSLAYGDQRRLEIARAMALNPRLLLLDEPAAGMNPRETEDLMALIDNIQQRHITVLLIEHDMNLVMNISSRIVVFDQGRVIAQGPPKAIRQNPQVIEAYLGREEEDGDV</sequence>
<dbReference type="GO" id="GO:0042941">
    <property type="term" value="P:D-alanine transmembrane transport"/>
    <property type="evidence" value="ECO:0007669"/>
    <property type="project" value="TreeGrafter"/>
</dbReference>
<keyword evidence="5" id="KW-0378">Hydrolase</keyword>
<dbReference type="InterPro" id="IPR032823">
    <property type="entry name" value="BCA_ABC_TP_C"/>
</dbReference>
<dbReference type="InterPro" id="IPR017871">
    <property type="entry name" value="ABC_transporter-like_CS"/>
</dbReference>
<evidence type="ECO:0000256" key="2">
    <source>
        <dbReference type="ARBA" id="ARBA00022741"/>
    </source>
</evidence>
<dbReference type="PANTHER" id="PTHR45772:SF7">
    <property type="entry name" value="AMINO ACID ABC TRANSPORTER ATP-BINDING PROTEIN"/>
    <property type="match status" value="1"/>
</dbReference>
<dbReference type="RefSeq" id="WP_013706789.1">
    <property type="nucleotide sequence ID" value="NC_015388.1"/>
</dbReference>
<dbReference type="EMBL" id="CP002629">
    <property type="protein sequence ID" value="AEB09680.1"/>
    <property type="molecule type" value="Genomic_DNA"/>
</dbReference>
<name>F2NJM5_DESAR</name>
<keyword evidence="6" id="KW-1185">Reference proteome</keyword>
<dbReference type="SMART" id="SM00382">
    <property type="entry name" value="AAA"/>
    <property type="match status" value="1"/>
</dbReference>
<keyword evidence="3" id="KW-0067">ATP-binding</keyword>
<dbReference type="AlphaFoldDB" id="F2NJM5"/>
<dbReference type="EC" id="3.6.3.17" evidence="5"/>
<dbReference type="GO" id="GO:0015192">
    <property type="term" value="F:L-phenylalanine transmembrane transporter activity"/>
    <property type="evidence" value="ECO:0007669"/>
    <property type="project" value="TreeGrafter"/>
</dbReference>
<dbReference type="Gene3D" id="3.40.50.300">
    <property type="entry name" value="P-loop containing nucleotide triphosphate hydrolases"/>
    <property type="match status" value="1"/>
</dbReference>
<evidence type="ECO:0000259" key="4">
    <source>
        <dbReference type="PROSITE" id="PS50893"/>
    </source>
</evidence>
<proteinExistence type="predicted"/>
<evidence type="ECO:0000313" key="6">
    <source>
        <dbReference type="Proteomes" id="UP000000483"/>
    </source>
</evidence>
<dbReference type="GO" id="GO:0016887">
    <property type="term" value="F:ATP hydrolysis activity"/>
    <property type="evidence" value="ECO:0007669"/>
    <property type="project" value="InterPro"/>
</dbReference>
<dbReference type="GO" id="GO:0015188">
    <property type="term" value="F:L-isoleucine transmembrane transporter activity"/>
    <property type="evidence" value="ECO:0007669"/>
    <property type="project" value="TreeGrafter"/>
</dbReference>
<dbReference type="Pfam" id="PF12399">
    <property type="entry name" value="BCA_ABC_TP_C"/>
    <property type="match status" value="1"/>
</dbReference>
<dbReference type="KEGG" id="dao:Desac_1841"/>
<evidence type="ECO:0000256" key="3">
    <source>
        <dbReference type="ARBA" id="ARBA00022840"/>
    </source>
</evidence>
<dbReference type="InterPro" id="IPR003439">
    <property type="entry name" value="ABC_transporter-like_ATP-bd"/>
</dbReference>
<dbReference type="PROSITE" id="PS50893">
    <property type="entry name" value="ABC_TRANSPORTER_2"/>
    <property type="match status" value="1"/>
</dbReference>
<evidence type="ECO:0000313" key="5">
    <source>
        <dbReference type="EMBL" id="AEB09680.1"/>
    </source>
</evidence>
<dbReference type="GO" id="GO:0005886">
    <property type="term" value="C:plasma membrane"/>
    <property type="evidence" value="ECO:0007669"/>
    <property type="project" value="TreeGrafter"/>
</dbReference>
<dbReference type="FunFam" id="3.40.50.300:FF:000421">
    <property type="entry name" value="Branched-chain amino acid ABC transporter ATP-binding protein"/>
    <property type="match status" value="1"/>
</dbReference>
<dbReference type="InterPro" id="IPR051120">
    <property type="entry name" value="ABC_AA/LPS_Transport"/>
</dbReference>
<feature type="domain" description="ABC transporter" evidence="4">
    <location>
        <begin position="3"/>
        <end position="250"/>
    </location>
</feature>
<dbReference type="GO" id="GO:0005304">
    <property type="term" value="F:L-valine transmembrane transporter activity"/>
    <property type="evidence" value="ECO:0007669"/>
    <property type="project" value="TreeGrafter"/>
</dbReference>
<dbReference type="OrthoDB" id="9805130at2"/>
<dbReference type="CDD" id="cd03219">
    <property type="entry name" value="ABC_Mj1267_LivG_branched"/>
    <property type="match status" value="1"/>
</dbReference>